<name>A0A843WNW7_COLES</name>
<evidence type="ECO:0000256" key="13">
    <source>
        <dbReference type="ARBA" id="ARBA00022884"/>
    </source>
</evidence>
<dbReference type="GO" id="GO:0046872">
    <property type="term" value="F:metal ion binding"/>
    <property type="evidence" value="ECO:0007669"/>
    <property type="project" value="UniProtKB-KW"/>
</dbReference>
<dbReference type="InterPro" id="IPR006941">
    <property type="entry name" value="RNase_CAF1"/>
</dbReference>
<keyword evidence="12" id="KW-0269">Exonuclease</keyword>
<dbReference type="PANTHER" id="PTHR10797">
    <property type="entry name" value="CCR4-NOT TRANSCRIPTION COMPLEX SUBUNIT"/>
    <property type="match status" value="1"/>
</dbReference>
<keyword evidence="14" id="KW-0805">Transcription regulation</keyword>
<dbReference type="EMBL" id="NMUH01005266">
    <property type="protein sequence ID" value="MQM12302.1"/>
    <property type="molecule type" value="Genomic_DNA"/>
</dbReference>
<comment type="catalytic activity">
    <reaction evidence="1">
        <text>Exonucleolytic cleavage of poly(A) to 5'-AMP.</text>
        <dbReference type="EC" id="3.1.13.4"/>
    </reaction>
</comment>
<comment type="similarity">
    <text evidence="5">Belongs to the CAF1 family.</text>
</comment>
<dbReference type="GO" id="GO:0004535">
    <property type="term" value="F:poly(A)-specific ribonuclease activity"/>
    <property type="evidence" value="ECO:0007669"/>
    <property type="project" value="UniProtKB-EC"/>
</dbReference>
<comment type="function">
    <text evidence="17">Ubiquitous transcription factor required for a diverse set of processes. It is a component of the CCR4 complex involved in the control of gene expression.</text>
</comment>
<dbReference type="SUPFAM" id="SSF53098">
    <property type="entry name" value="Ribonuclease H-like"/>
    <property type="match status" value="1"/>
</dbReference>
<evidence type="ECO:0000256" key="8">
    <source>
        <dbReference type="ARBA" id="ARBA00022490"/>
    </source>
</evidence>
<evidence type="ECO:0000256" key="17">
    <source>
        <dbReference type="ARBA" id="ARBA00025148"/>
    </source>
</evidence>
<dbReference type="AlphaFoldDB" id="A0A843WNW7"/>
<keyword evidence="13" id="KW-0694">RNA-binding</keyword>
<comment type="cofactor">
    <cofactor evidence="2">
        <name>a divalent metal cation</name>
        <dbReference type="ChEBI" id="CHEBI:60240"/>
    </cofactor>
</comment>
<dbReference type="Proteomes" id="UP000652761">
    <property type="component" value="Unassembled WGS sequence"/>
</dbReference>
<dbReference type="GO" id="GO:0030014">
    <property type="term" value="C:CCR4-NOT complex"/>
    <property type="evidence" value="ECO:0007669"/>
    <property type="project" value="InterPro"/>
</dbReference>
<evidence type="ECO:0000256" key="3">
    <source>
        <dbReference type="ARBA" id="ARBA00004123"/>
    </source>
</evidence>
<evidence type="ECO:0000256" key="7">
    <source>
        <dbReference type="ARBA" id="ARBA00012161"/>
    </source>
</evidence>
<evidence type="ECO:0000313" key="19">
    <source>
        <dbReference type="Proteomes" id="UP000652761"/>
    </source>
</evidence>
<comment type="subcellular location">
    <subcellularLocation>
        <location evidence="4">Cytoplasm</location>
    </subcellularLocation>
    <subcellularLocation>
        <location evidence="3">Nucleus</location>
    </subcellularLocation>
</comment>
<evidence type="ECO:0000256" key="15">
    <source>
        <dbReference type="ARBA" id="ARBA00023163"/>
    </source>
</evidence>
<keyword evidence="9" id="KW-0540">Nuclease</keyword>
<protein>
    <recommendedName>
        <fullName evidence="7">poly(A)-specific ribonuclease</fullName>
        <ecNumber evidence="7">3.1.13.4</ecNumber>
    </recommendedName>
</protein>
<comment type="subunit">
    <text evidence="6">Component of the CCR4-NOT complex, at least composed of CRR4 and CAF1 proteins.</text>
</comment>
<dbReference type="GO" id="GO:0005737">
    <property type="term" value="C:cytoplasm"/>
    <property type="evidence" value="ECO:0007669"/>
    <property type="project" value="UniProtKB-SubCell"/>
</dbReference>
<dbReference type="Gene3D" id="3.30.420.10">
    <property type="entry name" value="Ribonuclease H-like superfamily/Ribonuclease H"/>
    <property type="match status" value="1"/>
</dbReference>
<dbReference type="GO" id="GO:0005634">
    <property type="term" value="C:nucleus"/>
    <property type="evidence" value="ECO:0007669"/>
    <property type="project" value="UniProtKB-SubCell"/>
</dbReference>
<keyword evidence="16" id="KW-0539">Nucleus</keyword>
<evidence type="ECO:0000256" key="10">
    <source>
        <dbReference type="ARBA" id="ARBA00022723"/>
    </source>
</evidence>
<sequence>MAMEGATVREVWATNMMEEMPLIAAAVESSPFVAVDTEFSGFLSHTPCYASMEQLYVDVRYNMVGMELVQVSFTFFDLQSRRHDTWQINVSCRTDILPLSVKLQRRSRIDLERNRDEGMDVELLSDLLLGSGYFDKHLGRTWVTFHGIYDLAYLVKLQGRLPLPNTLSNFALLAGDVLGSVVDTKYIARFCGEQFCVGDLGLLSLSQLLRVRWLGVLHHQARYDSLVMAMAFERMIHRFPHLLEEELEGFVWAWRVAGLG</sequence>
<evidence type="ECO:0000313" key="18">
    <source>
        <dbReference type="EMBL" id="MQM12302.1"/>
    </source>
</evidence>
<keyword evidence="8" id="KW-0963">Cytoplasm</keyword>
<dbReference type="InterPro" id="IPR036397">
    <property type="entry name" value="RNaseH_sf"/>
</dbReference>
<accession>A0A843WNW7</accession>
<evidence type="ECO:0000256" key="4">
    <source>
        <dbReference type="ARBA" id="ARBA00004496"/>
    </source>
</evidence>
<evidence type="ECO:0000256" key="11">
    <source>
        <dbReference type="ARBA" id="ARBA00022801"/>
    </source>
</evidence>
<dbReference type="EC" id="3.1.13.4" evidence="7"/>
<evidence type="ECO:0000256" key="6">
    <source>
        <dbReference type="ARBA" id="ARBA00011757"/>
    </source>
</evidence>
<evidence type="ECO:0000256" key="1">
    <source>
        <dbReference type="ARBA" id="ARBA00001663"/>
    </source>
</evidence>
<evidence type="ECO:0000256" key="16">
    <source>
        <dbReference type="ARBA" id="ARBA00023242"/>
    </source>
</evidence>
<comment type="caution">
    <text evidence="18">The sequence shown here is derived from an EMBL/GenBank/DDBJ whole genome shotgun (WGS) entry which is preliminary data.</text>
</comment>
<evidence type="ECO:0000256" key="9">
    <source>
        <dbReference type="ARBA" id="ARBA00022722"/>
    </source>
</evidence>
<proteinExistence type="inferred from homology"/>
<dbReference type="InterPro" id="IPR012337">
    <property type="entry name" value="RNaseH-like_sf"/>
</dbReference>
<gene>
    <name evidence="18" type="ORF">Taro_045220</name>
</gene>
<keyword evidence="10" id="KW-0479">Metal-binding</keyword>
<dbReference type="Pfam" id="PF04857">
    <property type="entry name" value="CAF1"/>
    <property type="match status" value="1"/>
</dbReference>
<reference evidence="18" key="1">
    <citation type="submission" date="2017-07" db="EMBL/GenBank/DDBJ databases">
        <title>Taro Niue Genome Assembly and Annotation.</title>
        <authorList>
            <person name="Atibalentja N."/>
            <person name="Keating K."/>
            <person name="Fields C.J."/>
        </authorList>
    </citation>
    <scope>NUCLEOTIDE SEQUENCE</scope>
    <source>
        <strain evidence="18">Niue_2</strain>
        <tissue evidence="18">Leaf</tissue>
    </source>
</reference>
<keyword evidence="19" id="KW-1185">Reference proteome</keyword>
<evidence type="ECO:0000256" key="2">
    <source>
        <dbReference type="ARBA" id="ARBA00001968"/>
    </source>
</evidence>
<evidence type="ECO:0000256" key="5">
    <source>
        <dbReference type="ARBA" id="ARBA00008372"/>
    </source>
</evidence>
<dbReference type="InterPro" id="IPR039637">
    <property type="entry name" value="CNOT7/CNOT8/Pop2"/>
</dbReference>
<dbReference type="OrthoDB" id="696953at2759"/>
<organism evidence="18 19">
    <name type="scientific">Colocasia esculenta</name>
    <name type="common">Wild taro</name>
    <name type="synonym">Arum esculentum</name>
    <dbReference type="NCBI Taxonomy" id="4460"/>
    <lineage>
        <taxon>Eukaryota</taxon>
        <taxon>Viridiplantae</taxon>
        <taxon>Streptophyta</taxon>
        <taxon>Embryophyta</taxon>
        <taxon>Tracheophyta</taxon>
        <taxon>Spermatophyta</taxon>
        <taxon>Magnoliopsida</taxon>
        <taxon>Liliopsida</taxon>
        <taxon>Araceae</taxon>
        <taxon>Aroideae</taxon>
        <taxon>Colocasieae</taxon>
        <taxon>Colocasia</taxon>
    </lineage>
</organism>
<evidence type="ECO:0000256" key="12">
    <source>
        <dbReference type="ARBA" id="ARBA00022839"/>
    </source>
</evidence>
<keyword evidence="15" id="KW-0804">Transcription</keyword>
<dbReference type="GO" id="GO:0003723">
    <property type="term" value="F:RNA binding"/>
    <property type="evidence" value="ECO:0007669"/>
    <property type="project" value="UniProtKB-KW"/>
</dbReference>
<evidence type="ECO:0000256" key="14">
    <source>
        <dbReference type="ARBA" id="ARBA00023015"/>
    </source>
</evidence>
<keyword evidence="11" id="KW-0378">Hydrolase</keyword>